<dbReference type="PROSITE" id="PS00107">
    <property type="entry name" value="PROTEIN_KINASE_ATP"/>
    <property type="match status" value="1"/>
</dbReference>
<evidence type="ECO:0000259" key="13">
    <source>
        <dbReference type="PROSITE" id="PS50011"/>
    </source>
</evidence>
<dbReference type="PANTHER" id="PTHR24058">
    <property type="entry name" value="DUAL SPECIFICITY PROTEIN KINASE"/>
    <property type="match status" value="1"/>
</dbReference>
<dbReference type="Proteomes" id="UP001470230">
    <property type="component" value="Unassembled WGS sequence"/>
</dbReference>
<dbReference type="Gene3D" id="1.10.510.10">
    <property type="entry name" value="Transferase(Phosphotransferase) domain 1"/>
    <property type="match status" value="1"/>
</dbReference>
<dbReference type="EC" id="2.7.12.1" evidence="2"/>
<feature type="compositionally biased region" description="Low complexity" evidence="12">
    <location>
        <begin position="612"/>
        <end position="642"/>
    </location>
</feature>
<sequence length="694" mass="78605">MTYRARNAKTPPSRRIPPRERYVSPRGIITPVSDRVVQPYRSFRDSSPRGQSTNGLPMPSIRSKSPAPIHPTGPIPRQQQQHPQKSISPIVRHAPITGEEALTKYESLLTPYEKNEILDYQEVYYVGYLQKKVKSGKPDSDNYGFDLGTNHYKASMGDHLLYRYEIRSILGKGAFGQVLRCTDHKTKETVAVKIIVNTPQMKKQGEAEISMVTFLNEEDPNDSNCIVRVLNTFHFRNHSCIVFEMLGKNLYEFSKSNYFKRAAINQVRTIGKQILKAIKFTHSRGIVHCDMKPENVLLLLGSNVKIKVIDFGSACYIGQKHFDYIQSRFYRAPEVMLGIPYGPPMDIWSFACVIAELAIGKPLFPGQNECHQLQLQMQILGNIPDSVMSQATRRDVFFDESGKIFPVNGRRKKVGSVSLQKMTGITDPDLLDLLQRCFEWDQKDRITAAEALKHKFFEGTTKKSNSKERIKDSNDENLKTTNSSNSNSFINDNEMDNKPPTKNISTNPVKKVHNRSNHIKRYVSPSNYAYQPNINNSTKVALNARKKSPASLSVNAVDTSGKKRQKSTNERLYDHKIGYTYSNLNSGLYKSKNKSKSPRLSNDTNITRTKKITPTSSPISSSYQSPTKKTSSLQKSTKNKTSNIRSQNKNSSSLMTSKNQVSKVSQNHIKNDSQIPRKKSPRRKSPSFMVPTGY</sequence>
<comment type="similarity">
    <text evidence="1">Belongs to the protein kinase superfamily. CMGC Ser/Thr protein kinase family. MNB/DYRK subfamily.</text>
</comment>
<protein>
    <recommendedName>
        <fullName evidence="2">dual-specificity kinase</fullName>
        <ecNumber evidence="2">2.7.12.1</ecNumber>
    </recommendedName>
</protein>
<gene>
    <name evidence="14" type="ORF">M9Y10_038593</name>
</gene>
<evidence type="ECO:0000256" key="8">
    <source>
        <dbReference type="ARBA" id="ARBA00049003"/>
    </source>
</evidence>
<evidence type="ECO:0000313" key="15">
    <source>
        <dbReference type="Proteomes" id="UP001470230"/>
    </source>
</evidence>
<feature type="region of interest" description="Disordered" evidence="12">
    <location>
        <begin position="1"/>
        <end position="88"/>
    </location>
</feature>
<organism evidence="14 15">
    <name type="scientific">Tritrichomonas musculus</name>
    <dbReference type="NCBI Taxonomy" id="1915356"/>
    <lineage>
        <taxon>Eukaryota</taxon>
        <taxon>Metamonada</taxon>
        <taxon>Parabasalia</taxon>
        <taxon>Tritrichomonadida</taxon>
        <taxon>Tritrichomonadidae</taxon>
        <taxon>Tritrichomonas</taxon>
    </lineage>
</organism>
<dbReference type="Gene3D" id="3.30.200.20">
    <property type="entry name" value="Phosphorylase Kinase, domain 1"/>
    <property type="match status" value="1"/>
</dbReference>
<feature type="binding site" evidence="11">
    <location>
        <position position="193"/>
    </location>
    <ligand>
        <name>ATP</name>
        <dbReference type="ChEBI" id="CHEBI:30616"/>
    </ligand>
</feature>
<dbReference type="InterPro" id="IPR000719">
    <property type="entry name" value="Prot_kinase_dom"/>
</dbReference>
<dbReference type="SMART" id="SM00220">
    <property type="entry name" value="S_TKc"/>
    <property type="match status" value="1"/>
</dbReference>
<dbReference type="PROSITE" id="PS50011">
    <property type="entry name" value="PROTEIN_KINASE_DOM"/>
    <property type="match status" value="1"/>
</dbReference>
<keyword evidence="15" id="KW-1185">Reference proteome</keyword>
<comment type="catalytic activity">
    <reaction evidence="9">
        <text>L-threonyl-[protein] + ATP = O-phospho-L-threonyl-[protein] + ADP + H(+)</text>
        <dbReference type="Rhea" id="RHEA:46608"/>
        <dbReference type="Rhea" id="RHEA-COMP:11060"/>
        <dbReference type="Rhea" id="RHEA-COMP:11605"/>
        <dbReference type="ChEBI" id="CHEBI:15378"/>
        <dbReference type="ChEBI" id="CHEBI:30013"/>
        <dbReference type="ChEBI" id="CHEBI:30616"/>
        <dbReference type="ChEBI" id="CHEBI:61977"/>
        <dbReference type="ChEBI" id="CHEBI:456216"/>
        <dbReference type="EC" id="2.7.12.1"/>
    </reaction>
</comment>
<keyword evidence="6" id="KW-0418">Kinase</keyword>
<dbReference type="InterPro" id="IPR042521">
    <property type="entry name" value="DYRK"/>
</dbReference>
<feature type="domain" description="Protein kinase" evidence="13">
    <location>
        <begin position="164"/>
        <end position="457"/>
    </location>
</feature>
<comment type="catalytic activity">
    <reaction evidence="8">
        <text>L-seryl-[protein] + ATP = O-phospho-L-seryl-[protein] + ADP + H(+)</text>
        <dbReference type="Rhea" id="RHEA:17989"/>
        <dbReference type="Rhea" id="RHEA-COMP:9863"/>
        <dbReference type="Rhea" id="RHEA-COMP:11604"/>
        <dbReference type="ChEBI" id="CHEBI:15378"/>
        <dbReference type="ChEBI" id="CHEBI:29999"/>
        <dbReference type="ChEBI" id="CHEBI:30616"/>
        <dbReference type="ChEBI" id="CHEBI:83421"/>
        <dbReference type="ChEBI" id="CHEBI:456216"/>
        <dbReference type="EC" id="2.7.12.1"/>
    </reaction>
</comment>
<dbReference type="PROSITE" id="PS00108">
    <property type="entry name" value="PROTEIN_KINASE_ST"/>
    <property type="match status" value="1"/>
</dbReference>
<keyword evidence="4" id="KW-0808">Transferase</keyword>
<keyword evidence="7 11" id="KW-0067">ATP-binding</keyword>
<feature type="compositionally biased region" description="Basic residues" evidence="12">
    <location>
        <begin position="676"/>
        <end position="685"/>
    </location>
</feature>
<feature type="region of interest" description="Disordered" evidence="12">
    <location>
        <begin position="583"/>
        <end position="694"/>
    </location>
</feature>
<evidence type="ECO:0000256" key="2">
    <source>
        <dbReference type="ARBA" id="ARBA00013203"/>
    </source>
</evidence>
<keyword evidence="3" id="KW-0723">Serine/threonine-protein kinase</keyword>
<proteinExistence type="inferred from homology"/>
<dbReference type="InterPro" id="IPR011009">
    <property type="entry name" value="Kinase-like_dom_sf"/>
</dbReference>
<feature type="compositionally biased region" description="Polar residues" evidence="12">
    <location>
        <begin position="643"/>
        <end position="674"/>
    </location>
</feature>
<evidence type="ECO:0000256" key="9">
    <source>
        <dbReference type="ARBA" id="ARBA00049308"/>
    </source>
</evidence>
<keyword evidence="5 11" id="KW-0547">Nucleotide-binding</keyword>
<comment type="catalytic activity">
    <reaction evidence="10">
        <text>L-tyrosyl-[protein] + ATP = O-phospho-L-tyrosyl-[protein] + ADP + H(+)</text>
        <dbReference type="Rhea" id="RHEA:10596"/>
        <dbReference type="Rhea" id="RHEA-COMP:10136"/>
        <dbReference type="Rhea" id="RHEA-COMP:20101"/>
        <dbReference type="ChEBI" id="CHEBI:15378"/>
        <dbReference type="ChEBI" id="CHEBI:30616"/>
        <dbReference type="ChEBI" id="CHEBI:46858"/>
        <dbReference type="ChEBI" id="CHEBI:61978"/>
        <dbReference type="ChEBI" id="CHEBI:456216"/>
        <dbReference type="EC" id="2.7.12.1"/>
    </reaction>
</comment>
<feature type="region of interest" description="Disordered" evidence="12">
    <location>
        <begin position="545"/>
        <end position="571"/>
    </location>
</feature>
<dbReference type="InterPro" id="IPR050494">
    <property type="entry name" value="Ser_Thr_dual-spec_kinase"/>
</dbReference>
<evidence type="ECO:0000256" key="7">
    <source>
        <dbReference type="ARBA" id="ARBA00022840"/>
    </source>
</evidence>
<evidence type="ECO:0000256" key="6">
    <source>
        <dbReference type="ARBA" id="ARBA00022777"/>
    </source>
</evidence>
<dbReference type="Gene3D" id="3.30.10.30">
    <property type="entry name" value="DYRK"/>
    <property type="match status" value="1"/>
</dbReference>
<feature type="compositionally biased region" description="Basic residues" evidence="12">
    <location>
        <begin position="510"/>
        <end position="521"/>
    </location>
</feature>
<evidence type="ECO:0000313" key="14">
    <source>
        <dbReference type="EMBL" id="KAK8887544.1"/>
    </source>
</evidence>
<evidence type="ECO:0000256" key="1">
    <source>
        <dbReference type="ARBA" id="ARBA00008867"/>
    </source>
</evidence>
<dbReference type="InterPro" id="IPR017441">
    <property type="entry name" value="Protein_kinase_ATP_BS"/>
</dbReference>
<name>A0ABR2K913_9EUKA</name>
<dbReference type="PANTHER" id="PTHR24058:SF22">
    <property type="entry name" value="DUAL SPECIFICITY TYROSINE-PHOSPHORYLATION-REGULATED KINASE 4"/>
    <property type="match status" value="1"/>
</dbReference>
<dbReference type="EMBL" id="JAPFFF010000006">
    <property type="protein sequence ID" value="KAK8887544.1"/>
    <property type="molecule type" value="Genomic_DNA"/>
</dbReference>
<evidence type="ECO:0000256" key="10">
    <source>
        <dbReference type="ARBA" id="ARBA00051680"/>
    </source>
</evidence>
<feature type="compositionally biased region" description="Polar residues" evidence="12">
    <location>
        <begin position="598"/>
        <end position="607"/>
    </location>
</feature>
<accession>A0ABR2K913</accession>
<dbReference type="Pfam" id="PF00069">
    <property type="entry name" value="Pkinase"/>
    <property type="match status" value="1"/>
</dbReference>
<dbReference type="SUPFAM" id="SSF56112">
    <property type="entry name" value="Protein kinase-like (PK-like)"/>
    <property type="match status" value="1"/>
</dbReference>
<evidence type="ECO:0000256" key="12">
    <source>
        <dbReference type="SAM" id="MobiDB-lite"/>
    </source>
</evidence>
<evidence type="ECO:0000256" key="4">
    <source>
        <dbReference type="ARBA" id="ARBA00022679"/>
    </source>
</evidence>
<feature type="region of interest" description="Disordered" evidence="12">
    <location>
        <begin position="461"/>
        <end position="524"/>
    </location>
</feature>
<feature type="compositionally biased region" description="Polar residues" evidence="12">
    <location>
        <begin position="77"/>
        <end position="87"/>
    </location>
</feature>
<dbReference type="CDD" id="cd14210">
    <property type="entry name" value="PKc_DYRK"/>
    <property type="match status" value="1"/>
</dbReference>
<evidence type="ECO:0000256" key="11">
    <source>
        <dbReference type="PROSITE-ProRule" id="PRU10141"/>
    </source>
</evidence>
<comment type="caution">
    <text evidence="14">The sequence shown here is derived from an EMBL/GenBank/DDBJ whole genome shotgun (WGS) entry which is preliminary data.</text>
</comment>
<feature type="compositionally biased region" description="Basic and acidic residues" evidence="12">
    <location>
        <begin position="461"/>
        <end position="478"/>
    </location>
</feature>
<dbReference type="InterPro" id="IPR008271">
    <property type="entry name" value="Ser/Thr_kinase_AS"/>
</dbReference>
<evidence type="ECO:0000256" key="5">
    <source>
        <dbReference type="ARBA" id="ARBA00022741"/>
    </source>
</evidence>
<evidence type="ECO:0000256" key="3">
    <source>
        <dbReference type="ARBA" id="ARBA00022527"/>
    </source>
</evidence>
<reference evidence="14 15" key="1">
    <citation type="submission" date="2024-04" db="EMBL/GenBank/DDBJ databases">
        <title>Tritrichomonas musculus Genome.</title>
        <authorList>
            <person name="Alves-Ferreira E."/>
            <person name="Grigg M."/>
            <person name="Lorenzi H."/>
            <person name="Galac M."/>
        </authorList>
    </citation>
    <scope>NUCLEOTIDE SEQUENCE [LARGE SCALE GENOMIC DNA]</scope>
    <source>
        <strain evidence="14 15">EAF2021</strain>
    </source>
</reference>